<gene>
    <name evidence="1" type="ORF">K466DRAFT_529753</name>
</gene>
<protein>
    <recommendedName>
        <fullName evidence="3">F-box domain-containing protein</fullName>
    </recommendedName>
</protein>
<evidence type="ECO:0000313" key="2">
    <source>
        <dbReference type="Proteomes" id="UP000308197"/>
    </source>
</evidence>
<dbReference type="AlphaFoldDB" id="A0A5C3NZY4"/>
<dbReference type="Proteomes" id="UP000308197">
    <property type="component" value="Unassembled WGS sequence"/>
</dbReference>
<accession>A0A5C3NZY4</accession>
<reference evidence="1 2" key="1">
    <citation type="journal article" date="2019" name="Nat. Ecol. Evol.">
        <title>Megaphylogeny resolves global patterns of mushroom evolution.</title>
        <authorList>
            <person name="Varga T."/>
            <person name="Krizsan K."/>
            <person name="Foldi C."/>
            <person name="Dima B."/>
            <person name="Sanchez-Garcia M."/>
            <person name="Sanchez-Ramirez S."/>
            <person name="Szollosi G.J."/>
            <person name="Szarkandi J.G."/>
            <person name="Papp V."/>
            <person name="Albert L."/>
            <person name="Andreopoulos W."/>
            <person name="Angelini C."/>
            <person name="Antonin V."/>
            <person name="Barry K.W."/>
            <person name="Bougher N.L."/>
            <person name="Buchanan P."/>
            <person name="Buyck B."/>
            <person name="Bense V."/>
            <person name="Catcheside P."/>
            <person name="Chovatia M."/>
            <person name="Cooper J."/>
            <person name="Damon W."/>
            <person name="Desjardin D."/>
            <person name="Finy P."/>
            <person name="Geml J."/>
            <person name="Haridas S."/>
            <person name="Hughes K."/>
            <person name="Justo A."/>
            <person name="Karasinski D."/>
            <person name="Kautmanova I."/>
            <person name="Kiss B."/>
            <person name="Kocsube S."/>
            <person name="Kotiranta H."/>
            <person name="LaButti K.M."/>
            <person name="Lechner B.E."/>
            <person name="Liimatainen K."/>
            <person name="Lipzen A."/>
            <person name="Lukacs Z."/>
            <person name="Mihaltcheva S."/>
            <person name="Morgado L.N."/>
            <person name="Niskanen T."/>
            <person name="Noordeloos M.E."/>
            <person name="Ohm R.A."/>
            <person name="Ortiz-Santana B."/>
            <person name="Ovrebo C."/>
            <person name="Racz N."/>
            <person name="Riley R."/>
            <person name="Savchenko A."/>
            <person name="Shiryaev A."/>
            <person name="Soop K."/>
            <person name="Spirin V."/>
            <person name="Szebenyi C."/>
            <person name="Tomsovsky M."/>
            <person name="Tulloss R.E."/>
            <person name="Uehling J."/>
            <person name="Grigoriev I.V."/>
            <person name="Vagvolgyi C."/>
            <person name="Papp T."/>
            <person name="Martin F.M."/>
            <person name="Miettinen O."/>
            <person name="Hibbett D.S."/>
            <person name="Nagy L.G."/>
        </authorList>
    </citation>
    <scope>NUCLEOTIDE SEQUENCE [LARGE SCALE GENOMIC DNA]</scope>
    <source>
        <strain evidence="1 2">HHB13444</strain>
    </source>
</reference>
<evidence type="ECO:0000313" key="1">
    <source>
        <dbReference type="EMBL" id="TFK82904.1"/>
    </source>
</evidence>
<name>A0A5C3NZY4_9APHY</name>
<proteinExistence type="predicted"/>
<dbReference type="InterPro" id="IPR032675">
    <property type="entry name" value="LRR_dom_sf"/>
</dbReference>
<sequence length="524" mass="59764">MSEPQELLVRVNHDVLVEIIELLLRTGGLNELSQTSRRVRVACMPILFRQCFRPLQVPLPDPRTVLPPSLWLHVQSLVIRDDCPDKFVSQSLQYTNNRLLCGALSGPVLDQGLSGMPRLRSVTIYQRGEEPHGMSWPALRTVMSHAAIREFTLDRLHFCPALCPRYDLHVGLLAPLESFRYLFRTPERRSFVPDSQRYNPNFGDETAALEAVLGALHETLKGLCLLSEAVPVRAISQHPFPCLRSLVLRGEPSDALLSSLLSTISHIQSLRSLVLKFSRVEHTRRIVLWQGNAVAAFPWPALEEFVITYPDPADQIFSHLPATLHSLSLCFWRHFYHEFLDSLPLTGDLRYGRRFALLLTSSALRQLLHRAHTPLLVRLTLEYHADHGDEELLYHISRSYPQLSYLKLIRYRPRGMNEVPVEDIAQSLTPLSRLYELKLHLDLPEMPMPGLLLTLDVTGNYSNAQHIQFRIIVNETADVFARELGTSVRFLSIFTPTASPSRWACFEVIRGRAVQKHNQSCSRH</sequence>
<dbReference type="InParanoid" id="A0A5C3NZY4"/>
<organism evidence="1 2">
    <name type="scientific">Polyporus arcularius HHB13444</name>
    <dbReference type="NCBI Taxonomy" id="1314778"/>
    <lineage>
        <taxon>Eukaryota</taxon>
        <taxon>Fungi</taxon>
        <taxon>Dikarya</taxon>
        <taxon>Basidiomycota</taxon>
        <taxon>Agaricomycotina</taxon>
        <taxon>Agaricomycetes</taxon>
        <taxon>Polyporales</taxon>
        <taxon>Polyporaceae</taxon>
        <taxon>Polyporus</taxon>
    </lineage>
</organism>
<dbReference type="EMBL" id="ML211439">
    <property type="protein sequence ID" value="TFK82904.1"/>
    <property type="molecule type" value="Genomic_DNA"/>
</dbReference>
<dbReference type="SUPFAM" id="SSF52047">
    <property type="entry name" value="RNI-like"/>
    <property type="match status" value="1"/>
</dbReference>
<keyword evidence="2" id="KW-1185">Reference proteome</keyword>
<dbReference type="Gene3D" id="3.80.10.10">
    <property type="entry name" value="Ribonuclease Inhibitor"/>
    <property type="match status" value="1"/>
</dbReference>
<evidence type="ECO:0008006" key="3">
    <source>
        <dbReference type="Google" id="ProtNLM"/>
    </source>
</evidence>